<comment type="pathway">
    <text evidence="3 10">Carbohydrate degradation; pentose phosphate pathway; D-glyceraldehyde 3-phosphate and beta-D-fructose 6-phosphate from D-ribose 5-phosphate and D-xylulose 5-phosphate (non-oxidative stage): step 2/3.</text>
</comment>
<dbReference type="HAMAP" id="MF_00493">
    <property type="entry name" value="Transaldolase_2"/>
    <property type="match status" value="1"/>
</dbReference>
<dbReference type="InterPro" id="IPR004732">
    <property type="entry name" value="Transaldolase_2"/>
</dbReference>
<evidence type="ECO:0000256" key="4">
    <source>
        <dbReference type="ARBA" id="ARBA00008426"/>
    </source>
</evidence>
<keyword evidence="7 10" id="KW-0808">Transferase</keyword>
<evidence type="ECO:0000313" key="12">
    <source>
        <dbReference type="Proteomes" id="UP001596083"/>
    </source>
</evidence>
<dbReference type="EMBL" id="JBHSPB010000019">
    <property type="protein sequence ID" value="MFC5723610.1"/>
    <property type="molecule type" value="Genomic_DNA"/>
</dbReference>
<comment type="subcellular location">
    <subcellularLocation>
        <location evidence="2 10">Cytoplasm</location>
    </subcellularLocation>
</comment>
<dbReference type="PIRSF" id="PIRSF036915">
    <property type="entry name" value="Trnald_Bac_Plnt"/>
    <property type="match status" value="1"/>
</dbReference>
<comment type="catalytic activity">
    <reaction evidence="10">
        <text>D-sedoheptulose 7-phosphate + D-glyceraldehyde 3-phosphate = D-erythrose 4-phosphate + beta-D-fructose 6-phosphate</text>
        <dbReference type="Rhea" id="RHEA:17053"/>
        <dbReference type="ChEBI" id="CHEBI:16897"/>
        <dbReference type="ChEBI" id="CHEBI:57483"/>
        <dbReference type="ChEBI" id="CHEBI:57634"/>
        <dbReference type="ChEBI" id="CHEBI:59776"/>
        <dbReference type="EC" id="2.2.1.2"/>
    </reaction>
</comment>
<keyword evidence="9 10" id="KW-0704">Schiff base</keyword>
<keyword evidence="12" id="KW-1185">Reference proteome</keyword>
<evidence type="ECO:0000256" key="1">
    <source>
        <dbReference type="ARBA" id="ARBA00003518"/>
    </source>
</evidence>
<dbReference type="Pfam" id="PF00923">
    <property type="entry name" value="TAL_FSA"/>
    <property type="match status" value="1"/>
</dbReference>
<comment type="caution">
    <text evidence="11">The sequence shown here is derived from an EMBL/GenBank/DDBJ whole genome shotgun (WGS) entry which is preliminary data.</text>
</comment>
<dbReference type="Proteomes" id="UP001596083">
    <property type="component" value="Unassembled WGS sequence"/>
</dbReference>
<protein>
    <recommendedName>
        <fullName evidence="5 10">Transaldolase</fullName>
        <ecNumber evidence="5 10">2.2.1.2</ecNumber>
    </recommendedName>
</protein>
<dbReference type="SUPFAM" id="SSF51569">
    <property type="entry name" value="Aldolase"/>
    <property type="match status" value="1"/>
</dbReference>
<comment type="caution">
    <text evidence="10">Lacks conserved residue(s) required for the propagation of feature annotation.</text>
</comment>
<comment type="similarity">
    <text evidence="4 10">Belongs to the transaldolase family. Type 2 subfamily.</text>
</comment>
<dbReference type="InterPro" id="IPR013785">
    <property type="entry name" value="Aldolase_TIM"/>
</dbReference>
<evidence type="ECO:0000256" key="6">
    <source>
        <dbReference type="ARBA" id="ARBA00022490"/>
    </source>
</evidence>
<sequence length="389" mass="41534">MTVTPQLSRLPGTAADASLRALTRGGVSVWLDQRPGDGPPAALVRGRYVTGVLHDPARLTGPAREGPLRKLARRGLRAEAALRALTVHDVRWACDMLRPVHEATAGVDGLVALALDPRLAHDAAATLREARRLWRATDRPNAVLAVPATDAGLDALAAALAEGINAGATHVFTPERYEQAAEAYLTGLAGARAAGRHPATLASFAAVPVTPLDTAVDALLDRDGTCEAKAMRGTAAVSTARLVHERHERLLDRPRWHALAARGARPQRLLWTATCVRDPVLPATRYADRLTARGTACALTEETLRAVADHGRAVPRSWGARDYADARRLLGHLDWFGIDRDALARRLESESLRAAEARWHALLDSVETAVSAPGELPRAEGALRGGGAR</sequence>
<keyword evidence="8 10" id="KW-0570">Pentose shunt</keyword>
<organism evidence="11 12">
    <name type="scientific">Streptomyces gamaensis</name>
    <dbReference type="NCBI Taxonomy" id="1763542"/>
    <lineage>
        <taxon>Bacteria</taxon>
        <taxon>Bacillati</taxon>
        <taxon>Actinomycetota</taxon>
        <taxon>Actinomycetes</taxon>
        <taxon>Kitasatosporales</taxon>
        <taxon>Streptomycetaceae</taxon>
        <taxon>Streptomyces</taxon>
    </lineage>
</organism>
<evidence type="ECO:0000256" key="2">
    <source>
        <dbReference type="ARBA" id="ARBA00004496"/>
    </source>
</evidence>
<evidence type="ECO:0000256" key="9">
    <source>
        <dbReference type="ARBA" id="ARBA00023270"/>
    </source>
</evidence>
<dbReference type="EC" id="2.2.1.2" evidence="5 10"/>
<evidence type="ECO:0000256" key="10">
    <source>
        <dbReference type="HAMAP-Rule" id="MF_00493"/>
    </source>
</evidence>
<proteinExistence type="inferred from homology"/>
<accession>A0ABW0ZAK6</accession>
<evidence type="ECO:0000256" key="7">
    <source>
        <dbReference type="ARBA" id="ARBA00022679"/>
    </source>
</evidence>
<reference evidence="12" key="1">
    <citation type="journal article" date="2019" name="Int. J. Syst. Evol. Microbiol.">
        <title>The Global Catalogue of Microorganisms (GCM) 10K type strain sequencing project: providing services to taxonomists for standard genome sequencing and annotation.</title>
        <authorList>
            <consortium name="The Broad Institute Genomics Platform"/>
            <consortium name="The Broad Institute Genome Sequencing Center for Infectious Disease"/>
            <person name="Wu L."/>
            <person name="Ma J."/>
        </authorList>
    </citation>
    <scope>NUCLEOTIDE SEQUENCE [LARGE SCALE GENOMIC DNA]</scope>
    <source>
        <strain evidence="12">CGMCC 4.7304</strain>
    </source>
</reference>
<comment type="function">
    <text evidence="1 10">Transaldolase is important for the balance of metabolites in the pentose-phosphate pathway.</text>
</comment>
<name>A0ABW0ZAK6_9ACTN</name>
<keyword evidence="6 10" id="KW-0963">Cytoplasm</keyword>
<dbReference type="RefSeq" id="WP_390319930.1">
    <property type="nucleotide sequence ID" value="NZ_JBHSPB010000019.1"/>
</dbReference>
<dbReference type="PANTHER" id="PTHR10683">
    <property type="entry name" value="TRANSALDOLASE"/>
    <property type="match status" value="1"/>
</dbReference>
<dbReference type="InterPro" id="IPR001585">
    <property type="entry name" value="TAL/FSA"/>
</dbReference>
<dbReference type="Gene3D" id="3.20.20.70">
    <property type="entry name" value="Aldolase class I"/>
    <property type="match status" value="1"/>
</dbReference>
<evidence type="ECO:0000256" key="8">
    <source>
        <dbReference type="ARBA" id="ARBA00023126"/>
    </source>
</evidence>
<evidence type="ECO:0000256" key="3">
    <source>
        <dbReference type="ARBA" id="ARBA00004857"/>
    </source>
</evidence>
<evidence type="ECO:0000256" key="5">
    <source>
        <dbReference type="ARBA" id="ARBA00013151"/>
    </source>
</evidence>
<gene>
    <name evidence="10" type="primary">tal</name>
    <name evidence="11" type="ORF">ACFP1Z_25950</name>
</gene>
<dbReference type="PANTHER" id="PTHR10683:SF31">
    <property type="entry name" value="TRANSALDOLASE"/>
    <property type="match status" value="1"/>
</dbReference>
<evidence type="ECO:0000313" key="11">
    <source>
        <dbReference type="EMBL" id="MFC5723610.1"/>
    </source>
</evidence>